<feature type="domain" description="SAP" evidence="4">
    <location>
        <begin position="3"/>
        <end position="37"/>
    </location>
</feature>
<sequence length="111" mass="12061">MDPAKMKVVDLRSELGVLGLDTKGNKPALVERLKKALEAKTGKSIADTTILDTSTEDADEPATPRRAAAPRTTRRSSSSRLCATPAKQITKEDPPKIDEDPMEEETESNPE</sequence>
<protein>
    <submittedName>
        <fullName evidence="5">Heterogeneous nuclear ribonucleoprotein U-like protein 1</fullName>
    </submittedName>
</protein>
<feature type="compositionally biased region" description="Acidic residues" evidence="3">
    <location>
        <begin position="100"/>
        <end position="111"/>
    </location>
</feature>
<accession>S4NHG7</accession>
<dbReference type="EMBL" id="GAIX01014369">
    <property type="protein sequence ID" value="JAA78191.1"/>
    <property type="molecule type" value="Transcribed_RNA"/>
</dbReference>
<dbReference type="PROSITE" id="PS50800">
    <property type="entry name" value="SAP"/>
    <property type="match status" value="1"/>
</dbReference>
<keyword evidence="1" id="KW-0597">Phosphoprotein</keyword>
<evidence type="ECO:0000256" key="1">
    <source>
        <dbReference type="ARBA" id="ARBA00022553"/>
    </source>
</evidence>
<reference evidence="5" key="2">
    <citation type="submission" date="2013-05" db="EMBL/GenBank/DDBJ databases">
        <authorList>
            <person name="Carter J.-M."/>
            <person name="Baker S.C."/>
            <person name="Pink R."/>
            <person name="Carter D.R.F."/>
            <person name="Collins A."/>
            <person name="Tomlin J."/>
            <person name="Gibbs M."/>
            <person name="Breuker C.J."/>
        </authorList>
    </citation>
    <scope>NUCLEOTIDE SEQUENCE</scope>
    <source>
        <tissue evidence="5">Ovary</tissue>
    </source>
</reference>
<evidence type="ECO:0000256" key="2">
    <source>
        <dbReference type="ARBA" id="ARBA00046328"/>
    </source>
</evidence>
<dbReference type="Pfam" id="PF02037">
    <property type="entry name" value="SAP"/>
    <property type="match status" value="1"/>
</dbReference>
<dbReference type="PANTHER" id="PTHR46551">
    <property type="entry name" value="SAP DOMAIN-CONTAINING RIBONUCLEOPROTEIN"/>
    <property type="match status" value="1"/>
</dbReference>
<dbReference type="AlphaFoldDB" id="S4NHG7"/>
<keyword evidence="5" id="KW-0687">Ribonucleoprotein</keyword>
<comment type="similarity">
    <text evidence="2">Belongs to the SAP domain-containing ribonucleoprotein family.</text>
</comment>
<dbReference type="SMART" id="SM00513">
    <property type="entry name" value="SAP"/>
    <property type="match status" value="1"/>
</dbReference>
<feature type="compositionally biased region" description="Basic and acidic residues" evidence="3">
    <location>
        <begin position="89"/>
        <end position="99"/>
    </location>
</feature>
<dbReference type="GO" id="GO:0016973">
    <property type="term" value="P:poly(A)+ mRNA export from nucleus"/>
    <property type="evidence" value="ECO:0007669"/>
    <property type="project" value="TreeGrafter"/>
</dbReference>
<reference evidence="5" key="1">
    <citation type="journal article" date="2013" name="BMC Genomics">
        <title>Unscrambling butterfly oogenesis.</title>
        <authorList>
            <person name="Carter J.M."/>
            <person name="Baker S.C."/>
            <person name="Pink R."/>
            <person name="Carter D.R."/>
            <person name="Collins A."/>
            <person name="Tomlin J."/>
            <person name="Gibbs M."/>
            <person name="Breuker C.J."/>
        </authorList>
    </citation>
    <scope>NUCLEOTIDE SEQUENCE</scope>
    <source>
        <tissue evidence="5">Ovary</tissue>
    </source>
</reference>
<evidence type="ECO:0000259" key="4">
    <source>
        <dbReference type="PROSITE" id="PS50800"/>
    </source>
</evidence>
<dbReference type="InterPro" id="IPR003034">
    <property type="entry name" value="SAP_dom"/>
</dbReference>
<dbReference type="GO" id="GO:1990904">
    <property type="term" value="C:ribonucleoprotein complex"/>
    <property type="evidence" value="ECO:0007669"/>
    <property type="project" value="UniProtKB-KW"/>
</dbReference>
<name>S4NHG7_9NEOP</name>
<dbReference type="InterPro" id="IPR036361">
    <property type="entry name" value="SAP_dom_sf"/>
</dbReference>
<organism evidence="5">
    <name type="scientific">Pararge aegeria</name>
    <name type="common">speckled wood butterfly</name>
    <dbReference type="NCBI Taxonomy" id="116150"/>
    <lineage>
        <taxon>Eukaryota</taxon>
        <taxon>Metazoa</taxon>
        <taxon>Ecdysozoa</taxon>
        <taxon>Arthropoda</taxon>
        <taxon>Hexapoda</taxon>
        <taxon>Insecta</taxon>
        <taxon>Pterygota</taxon>
        <taxon>Neoptera</taxon>
        <taxon>Endopterygota</taxon>
        <taxon>Lepidoptera</taxon>
        <taxon>Glossata</taxon>
        <taxon>Ditrysia</taxon>
        <taxon>Papilionoidea</taxon>
        <taxon>Nymphalidae</taxon>
        <taxon>Satyrinae</taxon>
        <taxon>Satyrini</taxon>
        <taxon>Parargina</taxon>
        <taxon>Pararge</taxon>
    </lineage>
</organism>
<dbReference type="Gene3D" id="1.10.720.30">
    <property type="entry name" value="SAP domain"/>
    <property type="match status" value="1"/>
</dbReference>
<dbReference type="GO" id="GO:0005634">
    <property type="term" value="C:nucleus"/>
    <property type="evidence" value="ECO:0007669"/>
    <property type="project" value="TreeGrafter"/>
</dbReference>
<feature type="non-terminal residue" evidence="5">
    <location>
        <position position="111"/>
    </location>
</feature>
<dbReference type="InterPro" id="IPR052240">
    <property type="entry name" value="SAP_domain_ribonucleoprotein"/>
</dbReference>
<dbReference type="SUPFAM" id="SSF68906">
    <property type="entry name" value="SAP domain"/>
    <property type="match status" value="1"/>
</dbReference>
<feature type="compositionally biased region" description="Low complexity" evidence="3">
    <location>
        <begin position="64"/>
        <end position="80"/>
    </location>
</feature>
<feature type="region of interest" description="Disordered" evidence="3">
    <location>
        <begin position="38"/>
        <end position="111"/>
    </location>
</feature>
<evidence type="ECO:0000256" key="3">
    <source>
        <dbReference type="SAM" id="MobiDB-lite"/>
    </source>
</evidence>
<dbReference type="PANTHER" id="PTHR46551:SF1">
    <property type="entry name" value="SAP DOMAIN-CONTAINING RIBONUCLEOPROTEIN"/>
    <property type="match status" value="1"/>
</dbReference>
<evidence type="ECO:0000313" key="5">
    <source>
        <dbReference type="EMBL" id="JAA78191.1"/>
    </source>
</evidence>
<proteinExistence type="inferred from homology"/>